<evidence type="ECO:0000256" key="2">
    <source>
        <dbReference type="ARBA" id="ARBA00022722"/>
    </source>
</evidence>
<comment type="subcellular location">
    <subcellularLocation>
        <location evidence="10">Nucleus</location>
        <location evidence="10">Nucleolus</location>
    </subcellularLocation>
    <subcellularLocation>
        <location evidence="10">Nucleus</location>
        <location evidence="10">Nucleoplasm</location>
    </subcellularLocation>
    <subcellularLocation>
        <location evidence="10">Mitochondrion</location>
    </subcellularLocation>
    <text evidence="10">Resides mostly in the nucleoli and relocalizes to the nucleoplasm upon DNA damage.</text>
</comment>
<evidence type="ECO:0000256" key="5">
    <source>
        <dbReference type="ARBA" id="ARBA00022763"/>
    </source>
</evidence>
<dbReference type="Gene3D" id="3.40.50.1010">
    <property type="entry name" value="5'-nuclease"/>
    <property type="match status" value="1"/>
</dbReference>
<evidence type="ECO:0000313" key="15">
    <source>
        <dbReference type="Proteomes" id="UP001159427"/>
    </source>
</evidence>
<keyword evidence="1 10" id="KW-0235">DNA replication</keyword>
<keyword evidence="5 10" id="KW-0227">DNA damage</keyword>
<evidence type="ECO:0000256" key="10">
    <source>
        <dbReference type="HAMAP-Rule" id="MF_03140"/>
    </source>
</evidence>
<dbReference type="InterPro" id="IPR029060">
    <property type="entry name" value="PIN-like_dom_sf"/>
</dbReference>
<dbReference type="InterPro" id="IPR006086">
    <property type="entry name" value="XPG-I_dom"/>
</dbReference>
<dbReference type="Pfam" id="PF00752">
    <property type="entry name" value="XPG_N"/>
    <property type="match status" value="1"/>
</dbReference>
<dbReference type="SUPFAM" id="SSF88723">
    <property type="entry name" value="PIN domain-like"/>
    <property type="match status" value="1"/>
</dbReference>
<keyword evidence="3 10" id="KW-0479">Metal-binding</keyword>
<keyword evidence="10" id="KW-0597">Phosphoprotein</keyword>
<comment type="caution">
    <text evidence="14">The sequence shown here is derived from an EMBL/GenBank/DDBJ whole genome shotgun (WGS) entry which is preliminary data.</text>
</comment>
<evidence type="ECO:0000259" key="12">
    <source>
        <dbReference type="SMART" id="SM00484"/>
    </source>
</evidence>
<feature type="domain" description="XPG-I" evidence="12">
    <location>
        <begin position="178"/>
        <end position="250"/>
    </location>
</feature>
<reference evidence="14 15" key="1">
    <citation type="submission" date="2022-05" db="EMBL/GenBank/DDBJ databases">
        <authorList>
            <consortium name="Genoscope - CEA"/>
            <person name="William W."/>
        </authorList>
    </citation>
    <scope>NUCLEOTIDE SEQUENCE [LARGE SCALE GENOMIC DNA]</scope>
</reference>
<dbReference type="InterPro" id="IPR023426">
    <property type="entry name" value="Flap_endonuc"/>
</dbReference>
<dbReference type="HAMAP" id="MF_00614">
    <property type="entry name" value="Fen"/>
    <property type="match status" value="1"/>
</dbReference>
<evidence type="ECO:0000256" key="1">
    <source>
        <dbReference type="ARBA" id="ARBA00022705"/>
    </source>
</evidence>
<evidence type="ECO:0000256" key="9">
    <source>
        <dbReference type="ARBA" id="ARBA00023204"/>
    </source>
</evidence>
<feature type="compositionally biased region" description="Basic residues" evidence="11">
    <location>
        <begin position="396"/>
        <end position="413"/>
    </location>
</feature>
<keyword evidence="10" id="KW-0496">Mitochondrion</keyword>
<dbReference type="InterPro" id="IPR019974">
    <property type="entry name" value="XPG_CS"/>
</dbReference>
<comment type="function">
    <text evidence="10">Structure-specific nuclease with 5'-flap endonuclease and 5'-3' exonuclease activities involved in DNA replication and repair. During DNA replication, cleaves the 5'-overhanging flap structure that is generated by displacement synthesis when DNA polymerase encounters the 5'-end of a downstream Okazaki fragment. It enters the flap from the 5'-end and then tracks to cleave the flap base, leaving a nick for ligation. Also involved in the long patch base excision repair (LP-BER) pathway, by cleaving within the apurinic/apyrimidinic (AP) site-terminated flap. Acts as a genome stabilization factor that prevents flaps from equilibrating into structures that lead to duplications and deletions. Also possesses 5'-3' exonuclease activity on nicked or gapped double-stranded DNA, and exhibits RNase H activity. Also involved in replication and repair of rDNA and in repairing mitochondrial DNA.</text>
</comment>
<dbReference type="Proteomes" id="UP001159427">
    <property type="component" value="Unassembled WGS sequence"/>
</dbReference>
<dbReference type="CDD" id="cd09907">
    <property type="entry name" value="H3TH_FEN1-Euk"/>
    <property type="match status" value="1"/>
</dbReference>
<keyword evidence="9 10" id="KW-0234">DNA repair</keyword>
<dbReference type="SMART" id="SM00279">
    <property type="entry name" value="HhH2"/>
    <property type="match status" value="1"/>
</dbReference>
<dbReference type="SUPFAM" id="SSF47807">
    <property type="entry name" value="5' to 3' exonuclease, C-terminal subdomain"/>
    <property type="match status" value="1"/>
</dbReference>
<dbReference type="Gene3D" id="1.10.150.20">
    <property type="entry name" value="5' to 3' exonuclease, C-terminal subdomain"/>
    <property type="match status" value="1"/>
</dbReference>
<feature type="domain" description="XPG N-terminal" evidence="13">
    <location>
        <begin position="1"/>
        <end position="139"/>
    </location>
</feature>
<dbReference type="EC" id="3.1.-.-" evidence="10"/>
<evidence type="ECO:0000256" key="3">
    <source>
        <dbReference type="ARBA" id="ARBA00022723"/>
    </source>
</evidence>
<dbReference type="InterPro" id="IPR036279">
    <property type="entry name" value="5-3_exonuclease_C_sf"/>
</dbReference>
<dbReference type="CDD" id="cd09867">
    <property type="entry name" value="PIN_FEN1"/>
    <property type="match status" value="1"/>
</dbReference>
<dbReference type="Pfam" id="PF00867">
    <property type="entry name" value="XPG_I"/>
    <property type="match status" value="1"/>
</dbReference>
<evidence type="ECO:0000256" key="8">
    <source>
        <dbReference type="ARBA" id="ARBA00022842"/>
    </source>
</evidence>
<evidence type="ECO:0000256" key="6">
    <source>
        <dbReference type="ARBA" id="ARBA00022801"/>
    </source>
</evidence>
<evidence type="ECO:0000313" key="14">
    <source>
        <dbReference type="EMBL" id="CAH3026610.1"/>
    </source>
</evidence>
<protein>
    <recommendedName>
        <fullName evidence="10">Flap endonuclease 1</fullName>
        <shortName evidence="10">FEN-1</shortName>
        <ecNumber evidence="10">3.1.-.-</ecNumber>
    </recommendedName>
    <alternativeName>
        <fullName evidence="10">Flap structure-specific endonuclease 1</fullName>
    </alternativeName>
</protein>
<dbReference type="SMART" id="SM00485">
    <property type="entry name" value="XPGN"/>
    <property type="match status" value="1"/>
</dbReference>
<feature type="region of interest" description="Disordered" evidence="11">
    <location>
        <begin position="126"/>
        <end position="153"/>
    </location>
</feature>
<accession>A0ABN8MDG7</accession>
<dbReference type="PROSITE" id="PS00841">
    <property type="entry name" value="XPG_1"/>
    <property type="match status" value="1"/>
</dbReference>
<comment type="cofactor">
    <cofactor evidence="10">
        <name>Mg(2+)</name>
        <dbReference type="ChEBI" id="CHEBI:18420"/>
    </cofactor>
    <text evidence="10">Binds 2 magnesium ions per subunit. They probably participate in the reaction catalyzed by the enzyme. May bind an additional third magnesium ion after substrate binding.</text>
</comment>
<dbReference type="PRINTS" id="PR00853">
    <property type="entry name" value="XPGRADSUPER"/>
</dbReference>
<keyword evidence="4 10" id="KW-0255">Endonuclease</keyword>
<dbReference type="InterPro" id="IPR006084">
    <property type="entry name" value="XPG/Rad2"/>
</dbReference>
<feature type="compositionally biased region" description="Basic and acidic residues" evidence="11">
    <location>
        <begin position="126"/>
        <end position="140"/>
    </location>
</feature>
<dbReference type="PANTHER" id="PTHR11081">
    <property type="entry name" value="FLAP ENDONUCLEASE FAMILY MEMBER"/>
    <property type="match status" value="1"/>
</dbReference>
<gene>
    <name evidence="14" type="ORF">PEVE_00029514</name>
</gene>
<dbReference type="PROSITE" id="PS00842">
    <property type="entry name" value="XPG_2"/>
    <property type="match status" value="1"/>
</dbReference>
<evidence type="ECO:0000256" key="7">
    <source>
        <dbReference type="ARBA" id="ARBA00022839"/>
    </source>
</evidence>
<proteinExistence type="inferred from homology"/>
<name>A0ABN8MDG7_9CNID</name>
<organism evidence="14 15">
    <name type="scientific">Porites evermanni</name>
    <dbReference type="NCBI Taxonomy" id="104178"/>
    <lineage>
        <taxon>Eukaryota</taxon>
        <taxon>Metazoa</taxon>
        <taxon>Cnidaria</taxon>
        <taxon>Anthozoa</taxon>
        <taxon>Hexacorallia</taxon>
        <taxon>Scleractinia</taxon>
        <taxon>Fungiina</taxon>
        <taxon>Poritidae</taxon>
        <taxon>Porites</taxon>
    </lineage>
</organism>
<keyword evidence="6 10" id="KW-0378">Hydrolase</keyword>
<dbReference type="EMBL" id="CALNXI010000413">
    <property type="protein sequence ID" value="CAH3026610.1"/>
    <property type="molecule type" value="Genomic_DNA"/>
</dbReference>
<evidence type="ECO:0000256" key="4">
    <source>
        <dbReference type="ARBA" id="ARBA00022759"/>
    </source>
</evidence>
<dbReference type="InterPro" id="IPR006085">
    <property type="entry name" value="XPG_DNA_repair_N"/>
</dbReference>
<keyword evidence="8 10" id="KW-0460">Magnesium</keyword>
<comment type="similarity">
    <text evidence="10">Belongs to the XPG/RAD2 endonuclease family. FEN1 subfamily.</text>
</comment>
<dbReference type="InterPro" id="IPR008918">
    <property type="entry name" value="HhH2"/>
</dbReference>
<sequence>MGIHGLSKVIGDHAPSGSKENEIKNYFVYPQLHSLLILAMNNYWAWRKTKENQTTITDKRRKIAIDASMSIYQFLIAVRSDGSQLTNEAGEITSHLMGMFYRTIRMVENGIKPVYVFDGKPPHMKSGELAKRKERREEAQKGLAQAEEAGDAESMEKFSRRLVKVTPEHNAECKRLLKLMGIPYVDAPCEAEAQCAALVKAGKVYATGTEDMDALTFGSTVLLRHLTFSEARKTPIREFYLERILGELGLSHDEFIDLCILLGCDYCDSIKGIGPKRAIDLIKQYKSIEEILKHIDTKKYPLPEDWPYQEARELFKNPEVTKVEDVELKWEAPNEEELVKFLVEEKGFSEDRIRSGTKKLVKARQGSTQGRLDSFFKVLPSPTLASKRKSEETKGSKAKKAKSAAGGKFKKPK</sequence>
<evidence type="ECO:0000259" key="13">
    <source>
        <dbReference type="SMART" id="SM00485"/>
    </source>
</evidence>
<keyword evidence="7 10" id="KW-0269">Exonuclease</keyword>
<keyword evidence="15" id="KW-1185">Reference proteome</keyword>
<evidence type="ECO:0000256" key="11">
    <source>
        <dbReference type="SAM" id="MobiDB-lite"/>
    </source>
</evidence>
<dbReference type="PANTHER" id="PTHR11081:SF9">
    <property type="entry name" value="FLAP ENDONUCLEASE 1"/>
    <property type="match status" value="1"/>
</dbReference>
<feature type="region of interest" description="Disordered" evidence="11">
    <location>
        <begin position="385"/>
        <end position="413"/>
    </location>
</feature>
<dbReference type="SMART" id="SM00484">
    <property type="entry name" value="XPGI"/>
    <property type="match status" value="1"/>
</dbReference>
<keyword evidence="10" id="KW-0539">Nucleus</keyword>
<keyword evidence="2 10" id="KW-0540">Nuclease</keyword>